<accession>A0A8J3VM49</accession>
<reference evidence="2" key="1">
    <citation type="submission" date="2021-01" db="EMBL/GenBank/DDBJ databases">
        <title>Whole genome shotgun sequence of Rhizocola hellebori NBRC 109834.</title>
        <authorList>
            <person name="Komaki H."/>
            <person name="Tamura T."/>
        </authorList>
    </citation>
    <scope>NUCLEOTIDE SEQUENCE</scope>
    <source>
        <strain evidence="2">NBRC 109834</strain>
    </source>
</reference>
<evidence type="ECO:0000259" key="1">
    <source>
        <dbReference type="Pfam" id="PF12697"/>
    </source>
</evidence>
<dbReference type="AlphaFoldDB" id="A0A8J3VM49"/>
<gene>
    <name evidence="2" type="ORF">Rhe02_96570</name>
</gene>
<dbReference type="InterPro" id="IPR000073">
    <property type="entry name" value="AB_hydrolase_1"/>
</dbReference>
<sequence length="233" mass="25046">MQVLLVHSPLLTRSSWGGVPARLADLGYSVAVPDLRPALGSGPPFYEHLFRAIAEPAHADEEVTVVGHSRAGPLLPGAVANIGATSVRAIFLDARLPHGGRTWLDTMTADQRATLLSSIDNGLLLPWDRWFPSAALAELLPDNVMRQRFREELTGLPATLLDEPMPQTPWDDRVGKAYVQLSPAYAAVADQAQAAGWPVARYSMDHLAPLTRPREVADAIAGSIAANTVNAHT</sequence>
<dbReference type="Pfam" id="PF12697">
    <property type="entry name" value="Abhydrolase_6"/>
    <property type="match status" value="1"/>
</dbReference>
<evidence type="ECO:0000313" key="2">
    <source>
        <dbReference type="EMBL" id="GIH11590.1"/>
    </source>
</evidence>
<dbReference type="SUPFAM" id="SSF53474">
    <property type="entry name" value="alpha/beta-Hydrolases"/>
    <property type="match status" value="1"/>
</dbReference>
<comment type="caution">
    <text evidence="2">The sequence shown here is derived from an EMBL/GenBank/DDBJ whole genome shotgun (WGS) entry which is preliminary data.</text>
</comment>
<dbReference type="InterPro" id="IPR029058">
    <property type="entry name" value="AB_hydrolase_fold"/>
</dbReference>
<organism evidence="2 3">
    <name type="scientific">Rhizocola hellebori</name>
    <dbReference type="NCBI Taxonomy" id="1392758"/>
    <lineage>
        <taxon>Bacteria</taxon>
        <taxon>Bacillati</taxon>
        <taxon>Actinomycetota</taxon>
        <taxon>Actinomycetes</taxon>
        <taxon>Micromonosporales</taxon>
        <taxon>Micromonosporaceae</taxon>
        <taxon>Rhizocola</taxon>
    </lineage>
</organism>
<evidence type="ECO:0000313" key="3">
    <source>
        <dbReference type="Proteomes" id="UP000612899"/>
    </source>
</evidence>
<dbReference type="RefSeq" id="WP_203915311.1">
    <property type="nucleotide sequence ID" value="NZ_BONY01000145.1"/>
</dbReference>
<proteinExistence type="predicted"/>
<keyword evidence="3" id="KW-1185">Reference proteome</keyword>
<feature type="domain" description="AB hydrolase-1" evidence="1">
    <location>
        <begin position="3"/>
        <end position="219"/>
    </location>
</feature>
<protein>
    <recommendedName>
        <fullName evidence="1">AB hydrolase-1 domain-containing protein</fullName>
    </recommendedName>
</protein>
<dbReference type="Gene3D" id="3.40.50.1820">
    <property type="entry name" value="alpha/beta hydrolase"/>
    <property type="match status" value="1"/>
</dbReference>
<dbReference type="Proteomes" id="UP000612899">
    <property type="component" value="Unassembled WGS sequence"/>
</dbReference>
<dbReference type="EMBL" id="BONY01000145">
    <property type="protein sequence ID" value="GIH11590.1"/>
    <property type="molecule type" value="Genomic_DNA"/>
</dbReference>
<dbReference type="GO" id="GO:0003824">
    <property type="term" value="F:catalytic activity"/>
    <property type="evidence" value="ECO:0007669"/>
    <property type="project" value="UniProtKB-ARBA"/>
</dbReference>
<name>A0A8J3VM49_9ACTN</name>